<feature type="domain" description="Cysteine-rich CPCC" evidence="1">
    <location>
        <begin position="7"/>
        <end position="81"/>
    </location>
</feature>
<dbReference type="Pfam" id="PF14206">
    <property type="entry name" value="Cys_rich_CPCC"/>
    <property type="match status" value="1"/>
</dbReference>
<evidence type="ECO:0000313" key="3">
    <source>
        <dbReference type="Proteomes" id="UP000290013"/>
    </source>
</evidence>
<reference evidence="2 3" key="1">
    <citation type="submission" date="2019-02" db="EMBL/GenBank/DDBJ databases">
        <authorList>
            <consortium name="Pathogen Informatics"/>
        </authorList>
    </citation>
    <scope>NUCLEOTIDE SEQUENCE [LARGE SCALE GENOMIC DNA]</scope>
    <source>
        <strain evidence="2 3">3012STDY6944375</strain>
    </source>
</reference>
<protein>
    <recommendedName>
        <fullName evidence="1">Cysteine-rich CPCC domain-containing protein</fullName>
    </recommendedName>
</protein>
<dbReference type="InterPro" id="IPR025983">
    <property type="entry name" value="Cys_rich_CPCC"/>
</dbReference>
<name>A0A4U8WJP8_9FLAO</name>
<dbReference type="AlphaFoldDB" id="A0A4U8WJP8"/>
<dbReference type="Proteomes" id="UP000290013">
    <property type="component" value="Chromosome"/>
</dbReference>
<gene>
    <name evidence="2" type="ORF">NCTC12078_00344</name>
</gene>
<evidence type="ECO:0000259" key="1">
    <source>
        <dbReference type="Pfam" id="PF14206"/>
    </source>
</evidence>
<dbReference type="RefSeq" id="WP_130913222.1">
    <property type="nucleotide sequence ID" value="NZ_LR215974.1"/>
</dbReference>
<dbReference type="KEGG" id="ctai:NCTC12078_00344"/>
<dbReference type="EMBL" id="LR215974">
    <property type="protein sequence ID" value="VFB02369.1"/>
    <property type="molecule type" value="Genomic_DNA"/>
</dbReference>
<proteinExistence type="predicted"/>
<evidence type="ECO:0000313" key="2">
    <source>
        <dbReference type="EMBL" id="VFB02369.1"/>
    </source>
</evidence>
<organism evidence="2 3">
    <name type="scientific">Chryseobacterium taihuense</name>
    <dbReference type="NCBI Taxonomy" id="1141221"/>
    <lineage>
        <taxon>Bacteria</taxon>
        <taxon>Pseudomonadati</taxon>
        <taxon>Bacteroidota</taxon>
        <taxon>Flavobacteriia</taxon>
        <taxon>Flavobacteriales</taxon>
        <taxon>Weeksellaceae</taxon>
        <taxon>Chryseobacterium group</taxon>
        <taxon>Chryseobacterium</taxon>
    </lineage>
</organism>
<sequence>MNEFKFACPCCGYKTFKEQPNGSYDICQVCFWEDDPIQLNDTSHKGGANRVSLKQGQKNFMEFGACEREMIKNVRQPTRDEQRDMNWKPLE</sequence>
<accession>A0A4U8WJP8</accession>